<dbReference type="Proteomes" id="UP000434044">
    <property type="component" value="Unassembled WGS sequence"/>
</dbReference>
<dbReference type="EMBL" id="WNKT01000052">
    <property type="protein sequence ID" value="MTW22761.1"/>
    <property type="molecule type" value="Genomic_DNA"/>
</dbReference>
<evidence type="ECO:0000313" key="2">
    <source>
        <dbReference type="Proteomes" id="UP000434044"/>
    </source>
</evidence>
<dbReference type="RefSeq" id="WP_155451324.1">
    <property type="nucleotide sequence ID" value="NZ_WNKT01000052.1"/>
</dbReference>
<proteinExistence type="predicted"/>
<reference evidence="1 2" key="1">
    <citation type="submission" date="2019-11" db="EMBL/GenBank/DDBJ databases">
        <title>Whole-genome sequence of the anaerobic purple sulfur bacterium Allochromatium palmeri DSM 15591.</title>
        <authorList>
            <person name="Kyndt J.A."/>
            <person name="Meyer T.E."/>
        </authorList>
    </citation>
    <scope>NUCLEOTIDE SEQUENCE [LARGE SCALE GENOMIC DNA]</scope>
    <source>
        <strain evidence="1 2">DSM 15591</strain>
    </source>
</reference>
<name>A0A6N8EGL5_9GAMM</name>
<comment type="caution">
    <text evidence="1">The sequence shown here is derived from an EMBL/GenBank/DDBJ whole genome shotgun (WGS) entry which is preliminary data.</text>
</comment>
<gene>
    <name evidence="1" type="ORF">GJ668_16995</name>
</gene>
<keyword evidence="2" id="KW-1185">Reference proteome</keyword>
<protein>
    <submittedName>
        <fullName evidence="1">Uncharacterized protein</fullName>
    </submittedName>
</protein>
<sequence length="52" mass="5583">MTGAASKLLVIKTLANAFRLPLLWGLFANARFRILHSPVVLPPTSTACTMAT</sequence>
<evidence type="ECO:0000313" key="1">
    <source>
        <dbReference type="EMBL" id="MTW22761.1"/>
    </source>
</evidence>
<dbReference type="AlphaFoldDB" id="A0A6N8EGL5"/>
<accession>A0A6N8EGL5</accession>
<organism evidence="1 2">
    <name type="scientific">Allochromatium palmeri</name>
    <dbReference type="NCBI Taxonomy" id="231048"/>
    <lineage>
        <taxon>Bacteria</taxon>
        <taxon>Pseudomonadati</taxon>
        <taxon>Pseudomonadota</taxon>
        <taxon>Gammaproteobacteria</taxon>
        <taxon>Chromatiales</taxon>
        <taxon>Chromatiaceae</taxon>
        <taxon>Allochromatium</taxon>
    </lineage>
</organism>